<dbReference type="InterPro" id="IPR031409">
    <property type="entry name" value="Darcynin"/>
</dbReference>
<reference evidence="3" key="1">
    <citation type="journal article" date="2019" name="Int. J. Syst. Evol. Microbiol.">
        <title>The Global Catalogue of Microorganisms (GCM) 10K type strain sequencing project: providing services to taxonomists for standard genome sequencing and annotation.</title>
        <authorList>
            <consortium name="The Broad Institute Genomics Platform"/>
            <consortium name="The Broad Institute Genome Sequencing Center for Infectious Disease"/>
            <person name="Wu L."/>
            <person name="Ma J."/>
        </authorList>
    </citation>
    <scope>NUCLEOTIDE SEQUENCE [LARGE SCALE GENOMIC DNA]</scope>
    <source>
        <strain evidence="3">JCM 4565</strain>
    </source>
</reference>
<dbReference type="Proteomes" id="UP001500063">
    <property type="component" value="Unassembled WGS sequence"/>
</dbReference>
<evidence type="ECO:0000256" key="1">
    <source>
        <dbReference type="ARBA" id="ARBA00006869"/>
    </source>
</evidence>
<proteinExistence type="inferred from homology"/>
<evidence type="ECO:0000313" key="2">
    <source>
        <dbReference type="EMBL" id="GAA0349033.1"/>
    </source>
</evidence>
<keyword evidence="3" id="KW-1185">Reference proteome</keyword>
<accession>A0ABP3GQF4</accession>
<protein>
    <recommendedName>
        <fullName evidence="4">Darcynin 1</fullName>
    </recommendedName>
</protein>
<name>A0ABP3GQF4_9ACTN</name>
<comment type="similarity">
    <text evidence="1">Belongs to the darcynin family.</text>
</comment>
<comment type="caution">
    <text evidence="2">The sequence shown here is derived from an EMBL/GenBank/DDBJ whole genome shotgun (WGS) entry which is preliminary data.</text>
</comment>
<evidence type="ECO:0008006" key="4">
    <source>
        <dbReference type="Google" id="ProtNLM"/>
    </source>
</evidence>
<gene>
    <name evidence="2" type="ORF">GCM10010319_27210</name>
</gene>
<dbReference type="EMBL" id="BAAABW010000015">
    <property type="protein sequence ID" value="GAA0349033.1"/>
    <property type="molecule type" value="Genomic_DNA"/>
</dbReference>
<dbReference type="Pfam" id="PF17074">
    <property type="entry name" value="Darcynin"/>
    <property type="match status" value="1"/>
</dbReference>
<sequence>MGRMNTVPPQPRFTVFVHLTALPSWLALTRPERQQIIADHVQPLLEKHDAVQVRWFDAEAWAAAPSDVLVATTDDLTAWSDLFEGLRDSPLWSVPYFRVELVLPTAEDGFADYERRTGQRD</sequence>
<evidence type="ECO:0000313" key="3">
    <source>
        <dbReference type="Proteomes" id="UP001500063"/>
    </source>
</evidence>
<organism evidence="2 3">
    <name type="scientific">Streptomyces blastmyceticus</name>
    <dbReference type="NCBI Taxonomy" id="68180"/>
    <lineage>
        <taxon>Bacteria</taxon>
        <taxon>Bacillati</taxon>
        <taxon>Actinomycetota</taxon>
        <taxon>Actinomycetes</taxon>
        <taxon>Kitasatosporales</taxon>
        <taxon>Streptomycetaceae</taxon>
        <taxon>Streptomyces</taxon>
    </lineage>
</organism>